<proteinExistence type="predicted"/>
<dbReference type="AlphaFoldDB" id="A0A8H9J3N2"/>
<name>A0A8H9J3N2_9PSEU</name>
<reference evidence="2" key="1">
    <citation type="journal article" date="2014" name="Int. J. Syst. Evol. Microbiol.">
        <title>Complete genome sequence of Corynebacterium casei LMG S-19264T (=DSM 44701T), isolated from a smear-ripened cheese.</title>
        <authorList>
            <consortium name="US DOE Joint Genome Institute (JGI-PGF)"/>
            <person name="Walter F."/>
            <person name="Albersmeier A."/>
            <person name="Kalinowski J."/>
            <person name="Ruckert C."/>
        </authorList>
    </citation>
    <scope>NUCLEOTIDE SEQUENCE</scope>
    <source>
        <strain evidence="2">CGMCC 4.7679</strain>
    </source>
</reference>
<gene>
    <name evidence="2" type="ORF">GCM10017566_63750</name>
</gene>
<dbReference type="OrthoDB" id="3679798at2"/>
<evidence type="ECO:0000256" key="1">
    <source>
        <dbReference type="SAM" id="SignalP"/>
    </source>
</evidence>
<reference evidence="2" key="2">
    <citation type="submission" date="2020-09" db="EMBL/GenBank/DDBJ databases">
        <authorList>
            <person name="Sun Q."/>
            <person name="Zhou Y."/>
        </authorList>
    </citation>
    <scope>NUCLEOTIDE SEQUENCE</scope>
    <source>
        <strain evidence="2">CGMCC 4.7679</strain>
    </source>
</reference>
<keyword evidence="1" id="KW-0732">Signal</keyword>
<sequence>MRFPARSARPRLVATVLLAALLATACGPDLSKQNFPRTTVTASVAPDGPITDAAVSLAALRTVDPCALLDASDLADLGSVDTSSQDTSSLGQCSADVTDAGGKKIHVSLQLDDIAVSTGDTSGTVEGLPLRVSGPDGNLCTATALTSRSPGYGISVGVTYEGGDPCGAGQTALRNVVRRLHGSPTKLSRPAGSLLDLDFCTLVDQTTITNVLGRGSDPTPYGMHGCTWDGGAATGYLDFDEKVLPSADDGETPVDLGGGVTGYQKLDTHSGKECTVEWLHRPTSDGHGEVVSFEYDNFHDDAGNDDACGKALTVVHALLPKLPHP</sequence>
<dbReference type="Proteomes" id="UP000658656">
    <property type="component" value="Unassembled WGS sequence"/>
</dbReference>
<keyword evidence="3" id="KW-1185">Reference proteome</keyword>
<evidence type="ECO:0000313" key="3">
    <source>
        <dbReference type="Proteomes" id="UP000658656"/>
    </source>
</evidence>
<feature type="signal peptide" evidence="1">
    <location>
        <begin position="1"/>
        <end position="25"/>
    </location>
</feature>
<evidence type="ECO:0008006" key="4">
    <source>
        <dbReference type="Google" id="ProtNLM"/>
    </source>
</evidence>
<accession>A0A8H9J3N2</accession>
<evidence type="ECO:0000313" key="2">
    <source>
        <dbReference type="EMBL" id="GHF80869.1"/>
    </source>
</evidence>
<protein>
    <recommendedName>
        <fullName evidence="4">DUF3558 domain-containing protein</fullName>
    </recommendedName>
</protein>
<dbReference type="EMBL" id="BNAV01000014">
    <property type="protein sequence ID" value="GHF80869.1"/>
    <property type="molecule type" value="Genomic_DNA"/>
</dbReference>
<feature type="chain" id="PRO_5034722439" description="DUF3558 domain-containing protein" evidence="1">
    <location>
        <begin position="26"/>
        <end position="325"/>
    </location>
</feature>
<comment type="caution">
    <text evidence="2">The sequence shown here is derived from an EMBL/GenBank/DDBJ whole genome shotgun (WGS) entry which is preliminary data.</text>
</comment>
<organism evidence="2 3">
    <name type="scientific">Amycolatopsis bartoniae</name>
    <dbReference type="NCBI Taxonomy" id="941986"/>
    <lineage>
        <taxon>Bacteria</taxon>
        <taxon>Bacillati</taxon>
        <taxon>Actinomycetota</taxon>
        <taxon>Actinomycetes</taxon>
        <taxon>Pseudonocardiales</taxon>
        <taxon>Pseudonocardiaceae</taxon>
        <taxon>Amycolatopsis</taxon>
    </lineage>
</organism>
<dbReference type="PROSITE" id="PS51257">
    <property type="entry name" value="PROKAR_LIPOPROTEIN"/>
    <property type="match status" value="1"/>
</dbReference>
<dbReference type="RefSeq" id="WP_145935664.1">
    <property type="nucleotide sequence ID" value="NZ_BNAV01000014.1"/>
</dbReference>